<evidence type="ECO:0000256" key="1">
    <source>
        <dbReference type="SAM" id="MobiDB-lite"/>
    </source>
</evidence>
<dbReference type="OrthoDB" id="439046at2759"/>
<dbReference type="PANTHER" id="PTHR26312:SF180">
    <property type="match status" value="1"/>
</dbReference>
<sequence>MLLRSSSSQLLKHSWSTPHSSPEPDFMLHVPKQFSRSTSSLSISSQNSIVRKLSRALSETDLKELQNSSYFSSTCCMAMHDVVPLTVEEIDEEEKEERVGLTNGLMLFSDSGLKTDAGCEVEEKNRHTTAVELVVDGGGGGGAGSGRICGGGGGGDYNGGKGDDSEYWDSPNYGSDNTDLYYTKMIQANPSNSLLLGNYARFLKEVRGNLVKAEEYCGRAILANPSDGNILSLYADLIWRSHKDAPRALNYFEKAIKASPDDCYVLASYAHFLWDAEDDDEEENGQEGKQEMSDINSSQPCFFV</sequence>
<name>A0A1S4BFF0_TOBAC</name>
<feature type="compositionally biased region" description="Low complexity" evidence="1">
    <location>
        <begin position="1"/>
        <end position="16"/>
    </location>
</feature>
<reference evidence="2" key="1">
    <citation type="submission" date="2025-08" db="UniProtKB">
        <authorList>
            <consortium name="RefSeq"/>
        </authorList>
    </citation>
    <scope>IDENTIFICATION</scope>
</reference>
<feature type="region of interest" description="Disordered" evidence="1">
    <location>
        <begin position="279"/>
        <end position="304"/>
    </location>
</feature>
<dbReference type="Gene3D" id="1.25.40.10">
    <property type="entry name" value="Tetratricopeptide repeat domain"/>
    <property type="match status" value="1"/>
</dbReference>
<gene>
    <name evidence="2" type="primary">LOC107807708</name>
</gene>
<dbReference type="SUPFAM" id="SSF48452">
    <property type="entry name" value="TPR-like"/>
    <property type="match status" value="1"/>
</dbReference>
<protein>
    <submittedName>
        <fullName evidence="2">Uncharacterized protein isoform X1</fullName>
    </submittedName>
</protein>
<dbReference type="PANTHER" id="PTHR26312">
    <property type="entry name" value="TETRATRICOPEPTIDE REPEAT PROTEIN 5"/>
    <property type="match status" value="1"/>
</dbReference>
<dbReference type="PaxDb" id="4097-A0A1S4BFF0"/>
<accession>A0A1S4BFF0</accession>
<dbReference type="InterPro" id="IPR011990">
    <property type="entry name" value="TPR-like_helical_dom_sf"/>
</dbReference>
<dbReference type="RefSeq" id="XP_016487629.1">
    <property type="nucleotide sequence ID" value="XM_016632143.1"/>
</dbReference>
<dbReference type="KEGG" id="nta:107807708"/>
<proteinExistence type="predicted"/>
<organism evidence="2">
    <name type="scientific">Nicotiana tabacum</name>
    <name type="common">Common tobacco</name>
    <dbReference type="NCBI Taxonomy" id="4097"/>
    <lineage>
        <taxon>Eukaryota</taxon>
        <taxon>Viridiplantae</taxon>
        <taxon>Streptophyta</taxon>
        <taxon>Embryophyta</taxon>
        <taxon>Tracheophyta</taxon>
        <taxon>Spermatophyta</taxon>
        <taxon>Magnoliopsida</taxon>
        <taxon>eudicotyledons</taxon>
        <taxon>Gunneridae</taxon>
        <taxon>Pentapetalae</taxon>
        <taxon>asterids</taxon>
        <taxon>lamiids</taxon>
        <taxon>Solanales</taxon>
        <taxon>Solanaceae</taxon>
        <taxon>Nicotianoideae</taxon>
        <taxon>Nicotianeae</taxon>
        <taxon>Nicotiana</taxon>
    </lineage>
</organism>
<evidence type="ECO:0000313" key="2">
    <source>
        <dbReference type="RefSeq" id="XP_016487629.1"/>
    </source>
</evidence>
<feature type="region of interest" description="Disordered" evidence="1">
    <location>
        <begin position="1"/>
        <end position="24"/>
    </location>
</feature>
<feature type="compositionally biased region" description="Polar residues" evidence="1">
    <location>
        <begin position="293"/>
        <end position="304"/>
    </location>
</feature>
<dbReference type="AlphaFoldDB" id="A0A1S4BFF0"/>